<dbReference type="InterPro" id="IPR036397">
    <property type="entry name" value="RNaseH_sf"/>
</dbReference>
<dbReference type="Proteomes" id="UP001189429">
    <property type="component" value="Unassembled WGS sequence"/>
</dbReference>
<evidence type="ECO:0000313" key="6">
    <source>
        <dbReference type="Proteomes" id="UP001189429"/>
    </source>
</evidence>
<feature type="region of interest" description="Disordered" evidence="2">
    <location>
        <begin position="102"/>
        <end position="125"/>
    </location>
</feature>
<reference evidence="4" key="1">
    <citation type="submission" date="2023-10" db="EMBL/GenBank/DDBJ databases">
        <authorList>
            <person name="Chen Y."/>
            <person name="Shah S."/>
            <person name="Dougan E. K."/>
            <person name="Thang M."/>
            <person name="Chan C."/>
        </authorList>
    </citation>
    <scope>NUCLEOTIDE SEQUENCE [LARGE SCALE GENOMIC DNA]</scope>
</reference>
<dbReference type="Pfam" id="PF03372">
    <property type="entry name" value="Exo_endo_phos"/>
    <property type="match status" value="1"/>
</dbReference>
<comment type="caution">
    <text evidence="4">The sequence shown here is derived from an EMBL/GenBank/DDBJ whole genome shotgun (WGS) entry which is preliminary data.</text>
</comment>
<feature type="region of interest" description="Disordered" evidence="2">
    <location>
        <begin position="2028"/>
        <end position="2070"/>
    </location>
</feature>
<gene>
    <name evidence="4" type="ORF">PCOR1329_LOCUS18111</name>
    <name evidence="5" type="ORF">PCOR1329_LOCUS69576</name>
</gene>
<dbReference type="EMBL" id="CAUYUJ010005670">
    <property type="protein sequence ID" value="CAK0814530.1"/>
    <property type="molecule type" value="Genomic_DNA"/>
</dbReference>
<dbReference type="Gene3D" id="3.30.420.10">
    <property type="entry name" value="Ribonuclease H-like superfamily/Ribonuclease H"/>
    <property type="match status" value="1"/>
</dbReference>
<feature type="coiled-coil region" evidence="1">
    <location>
        <begin position="182"/>
        <end position="212"/>
    </location>
</feature>
<keyword evidence="1" id="KW-0175">Coiled coil</keyword>
<dbReference type="InterPro" id="IPR005135">
    <property type="entry name" value="Endo/exonuclease/phosphatase"/>
</dbReference>
<evidence type="ECO:0000256" key="2">
    <source>
        <dbReference type="SAM" id="MobiDB-lite"/>
    </source>
</evidence>
<feature type="compositionally biased region" description="Low complexity" evidence="2">
    <location>
        <begin position="334"/>
        <end position="349"/>
    </location>
</feature>
<feature type="region of interest" description="Disordered" evidence="2">
    <location>
        <begin position="63"/>
        <end position="83"/>
    </location>
</feature>
<feature type="compositionally biased region" description="Low complexity" evidence="2">
    <location>
        <begin position="2044"/>
        <end position="2055"/>
    </location>
</feature>
<feature type="region of interest" description="Disordered" evidence="2">
    <location>
        <begin position="293"/>
        <end position="360"/>
    </location>
</feature>
<feature type="region of interest" description="Disordered" evidence="2">
    <location>
        <begin position="1317"/>
        <end position="1347"/>
    </location>
</feature>
<evidence type="ECO:0000313" key="5">
    <source>
        <dbReference type="EMBL" id="CAK0888876.1"/>
    </source>
</evidence>
<sequence length="2070" mass="221163">MAGGAPRAKGAARQDWTCKSCVSNRGRAVVNWGAALKCQGRRLPKTTCFGANAPFPAAAKSKTKSGAALGGGSGKAPPWAGPPLSAQLAQAQRELADLKKPLKASGPASAGGPLGGAQAMEVDDGEGAGAGDAAVLAEIHMCESGLHAIKDQTADWATAPREELRARLEKAKARPFASKPLRARTHAIANKAKQRAERLEKAEGNKRKAQEVALQAGLAQLQLQAPQAPPPRHARQAMAQDVIGGLGITAGELEAVALQQPSAHPNEEQPVPAEAQKRMAGALGERIAELRMSKRARREEAPSEEQASAGQDLASTAGVVREGAERDGQPQPAPEAAAPGSGSGPAVVPRWQPEEESVEQLQQRLRKHGLELEAGASSLTRILLFLSARFGAMAKGGIFAANVTAGGSLAPRVEGICERTEAVVLLVQEHHAKDHDRLAAVQQAMLDHGYARLWAPAVQGARGEAGTSGGVAVLARSHITITSPLFLESPVLLAARLAAAHRVAAVLMKYLAELSAAGIDWVVGGDFNMEPARPQVDEYGTTKRHLPVAMEMHAQDLPLQARVARGIWGAVVATTGQKLLGRNDVVGHDRTKYVGRRARHLGGVGAYVDKAARQLHGASLPCPLFDAQFDKLAGFLLEAAAYLDKNIASRGTLAPLPHWVLDFFGQRVAEHANGQHEAALAVQQKEWVKWANESFSHGAGRAHRCSDVRDLQEMVTASPHLVRDRETQPRAKVRRRHGLQQAHRPADIEEWEALPELTVDKMKSAALSFLAGTAMGPAKIGMRALSFLSGDGMYVCTQLFTSMEKLGACPEARPWHAMCRLPKPSGGCRPIALTQSMARWWSRARAGISKGWLTQYPSVDIWGLGAGRSSPDAAFDLNLETGAAVALEEQVATVPLDAWKFFGAVIPEALIREARLLKMPLPLVWFSVELRRQPRRLQARGSAPHEVVSYRGGPAGCTQARALASVPMHRVLERARYMGATPKALVEAMDLGIIAQPAKSGYATSPKGLAAERRKQAGPRGLQLLRMLLAAKVTAPRHAGLPPSAGHDASVVSISDDEMQRLRAEASRLAGARPGPSGATIYLATQRSARLDPVYEATVALVARYSSWVWEQRTSLGRFQRAWASITQRLIETTTRGPARGPIASTTLALWRIGWYMRSSLALVTDEEQHINLLATAPSDLKAYLVEGVSRWQGRQILSHFGGAQPTGPIWTRVPRLCAGGKGAAVAEGPAATGLRAPLATGCRTAKPRRARARQPGPSGGSELGTAHLVANRSSVEQDAPPDRLQQIWTTMRDKGLQAGGVGVADFSGFAHEVGPPATPPRAPPAADQAGVRARGGWSGTSDEQRGKIAFTDGSGFASSMPELRRCGWPLVQRGSKGAPVRAAFGALPGRLQTAGRAERRATLQVTKLLGQQARFVATDLLALAQEASSWGPELERAKAVHATAWRHLRQQPRSPEVFWAPAHKDVDGHLAAGLHPVLHAGNLWADWFAKQGASQHAVPQVQTEFYATELQYFEQAPEARYVPAAPPPPVPKPTVVEHSPVRVQGKRGMLCTDCGRRSRAEAVAAAQQFVRSSCLPTPRARLKAAAEVAHFGAGPYWMGDAEGLEAEAMQPCDGGRPCKLAQGPNPWLHEGDGRGAVLHLGHRLWRAGPAIFCEVCVAWTQTQPARGLQKACCGPPTDKGHHQRTYVSNLVARKKGLLRGLAPKTGRSWATGTLVPDERTSVDDSSEEGTDEAVAAQGSVEATLADVQGTASPAAPCGGRSGEAQIAIVQETATRGAPAALRGGRAEEAPLAEAQGTATRWAPELPRGGRTEASRLLAEVVARRSVCAAPAPSWQERLEVLWRRVATREAEALTDTGCAVGDRAESRAVRRQALLRRLHARAERLCGGAGAAPRAAPAGFAARLRRRGIRVAGPPPRAALPQRPPRPLALERRLDRWGRWWIEPLLDADGAASDWLDHCVPYAEAVLAQPRLRGAYARYRSGLTLSQRYVTDSMRRYEVYCLRSWLAAPAGLPPALDWARAVRRRPRPGAAAAPREGQGRLGAQAALQEQDAAQGLRQESSGGEGGDTY</sequence>
<dbReference type="SUPFAM" id="SSF53098">
    <property type="entry name" value="Ribonuclease H-like"/>
    <property type="match status" value="1"/>
</dbReference>
<feature type="region of interest" description="Disordered" evidence="2">
    <location>
        <begin position="723"/>
        <end position="742"/>
    </location>
</feature>
<feature type="region of interest" description="Disordered" evidence="2">
    <location>
        <begin position="1707"/>
        <end position="1733"/>
    </location>
</feature>
<dbReference type="EMBL" id="CAUYUJ010019143">
    <property type="protein sequence ID" value="CAK0888876.1"/>
    <property type="molecule type" value="Genomic_DNA"/>
</dbReference>
<evidence type="ECO:0000259" key="3">
    <source>
        <dbReference type="Pfam" id="PF03372"/>
    </source>
</evidence>
<proteinExistence type="predicted"/>
<name>A0ABN9R6R5_9DINO</name>
<dbReference type="InterPro" id="IPR036691">
    <property type="entry name" value="Endo/exonu/phosph_ase_sf"/>
</dbReference>
<accession>A0ABN9R6R5</accession>
<organism evidence="4 6">
    <name type="scientific">Prorocentrum cordatum</name>
    <dbReference type="NCBI Taxonomy" id="2364126"/>
    <lineage>
        <taxon>Eukaryota</taxon>
        <taxon>Sar</taxon>
        <taxon>Alveolata</taxon>
        <taxon>Dinophyceae</taxon>
        <taxon>Prorocentrales</taxon>
        <taxon>Prorocentraceae</taxon>
        <taxon>Prorocentrum</taxon>
    </lineage>
</organism>
<feature type="compositionally biased region" description="Low complexity" evidence="2">
    <location>
        <begin position="104"/>
        <end position="119"/>
    </location>
</feature>
<feature type="region of interest" description="Disordered" evidence="2">
    <location>
        <begin position="1789"/>
        <end position="1808"/>
    </location>
</feature>
<feature type="region of interest" description="Disordered" evidence="2">
    <location>
        <begin position="1245"/>
        <end position="1265"/>
    </location>
</feature>
<feature type="domain" description="Endonuclease/exonuclease/phosphatase" evidence="3">
    <location>
        <begin position="413"/>
        <end position="546"/>
    </location>
</feature>
<dbReference type="InterPro" id="IPR012337">
    <property type="entry name" value="RNaseH-like_sf"/>
</dbReference>
<evidence type="ECO:0000313" key="4">
    <source>
        <dbReference type="EMBL" id="CAK0814530.1"/>
    </source>
</evidence>
<keyword evidence="6" id="KW-1185">Reference proteome</keyword>
<evidence type="ECO:0000256" key="1">
    <source>
        <dbReference type="SAM" id="Coils"/>
    </source>
</evidence>
<dbReference type="SUPFAM" id="SSF56219">
    <property type="entry name" value="DNase I-like"/>
    <property type="match status" value="1"/>
</dbReference>
<protein>
    <recommendedName>
        <fullName evidence="3">Endonuclease/exonuclease/phosphatase domain-containing protein</fullName>
    </recommendedName>
</protein>